<feature type="compositionally biased region" description="Pro residues" evidence="1">
    <location>
        <begin position="500"/>
        <end position="510"/>
    </location>
</feature>
<sequence length="521" mass="61839">MVFRRRRYRRPRRSRWRGKRRTRYWWRKYHRGHRRWRRRGLYPRQRTATVRYYPSRRRKRISVRGWEPLGNVCPSDSARTEATPYLDLDKDSVDIFSENSGSGSNGASWHGQWGHHFFTFYSLLIRAKYYFNYWSSDWEGYDYLQFLGGYLWLPRMPSFSWMFYLDSSIQSNPKDQSIPENKYKYDKSWVHPGILLNRPGSRILLSTLQSRGRSLFRKMKVRPPAGWEGTYRMDAAQDYLLFHWSWTTVNLTSSFYDFYCQRKRDPSKTTSQCIANPWFMGEKETFEAVQNRSQDNEAKKYSKQLQENLNKWKVDSRAAWVNRALYIKSDCSSATGQDDKLPGNFHNWGPFLPQNVLFDLSFGNSVYFRYKLYFKVSGDSLYRRLPSVRCKDNVIPPCPGFTDNNWPEIPNRSILRKRKLPTIYDILPGDLDETGNLTERAYERITGPNRYNEPTRMGDVPHREPPRKRDRIREPEGQKAKASQGAHKKKMERRREPGGGGPPPHPPPVTEPLDLLLNFPK</sequence>
<evidence type="ECO:0000313" key="2">
    <source>
        <dbReference type="EMBL" id="ASA48565.1"/>
    </source>
</evidence>
<name>A0A1Z2RVE1_9VIRU</name>
<protein>
    <submittedName>
        <fullName evidence="2">ORF1</fullName>
    </submittedName>
</protein>
<reference evidence="2" key="1">
    <citation type="journal article" date="2017" name="Virus Evol.">
        <title>Diverse and highly recombinant anelloviruses associated with Weddell seals in Antarctica.</title>
        <authorList>
            <person name="Fahsbender E."/>
            <person name="Burns J.M."/>
            <person name="Kim S."/>
            <person name="Kraberger S."/>
            <person name="Frankfurter G."/>
            <person name="Eilers A."/>
            <person name="Shero M."/>
            <person name="Beltran R."/>
            <person name="Kirkham A."/>
            <person name="McCorkell R."/>
            <person name="Berngartt R."/>
            <person name="Male M.F."/>
            <person name="Ballard G."/>
            <person name="Ainley D.G."/>
            <person name="Breitbart M."/>
            <person name="Varsani A."/>
        </authorList>
    </citation>
    <scope>NUCLEOTIDE SEQUENCE</scope>
    <source>
        <strain evidence="2">TTLwV-1_gt31_wsn35</strain>
    </source>
</reference>
<dbReference type="EMBL" id="KY246498">
    <property type="protein sequence ID" value="ASA48565.1"/>
    <property type="molecule type" value="Genomic_DNA"/>
</dbReference>
<accession>A0A1Z2RVE1</accession>
<organism evidence="2">
    <name type="scientific">Torque teno Leptonychotes weddellii virus-1</name>
    <dbReference type="NCBI Taxonomy" id="2012676"/>
    <lineage>
        <taxon>Viruses</taxon>
        <taxon>Monodnaviria</taxon>
        <taxon>Shotokuvirae</taxon>
        <taxon>Commensaviricota</taxon>
        <taxon>Cardeaviricetes</taxon>
        <taxon>Sanitavirales</taxon>
        <taxon>Anelloviridae</taxon>
        <taxon>Lambdatorquevirus</taxon>
        <taxon>Lambdatorquevirus phoci5</taxon>
    </lineage>
</organism>
<feature type="region of interest" description="Disordered" evidence="1">
    <location>
        <begin position="442"/>
        <end position="521"/>
    </location>
</feature>
<evidence type="ECO:0000256" key="1">
    <source>
        <dbReference type="SAM" id="MobiDB-lite"/>
    </source>
</evidence>
<proteinExistence type="predicted"/>